<dbReference type="OrthoDB" id="10463587at2759"/>
<protein>
    <submittedName>
        <fullName evidence="1">Uncharacterized protein</fullName>
    </submittedName>
</protein>
<accession>A0A9N8ETS3</accession>
<gene>
    <name evidence="1" type="ORF">SEMRO_1928_G306020.1</name>
</gene>
<evidence type="ECO:0000313" key="1">
    <source>
        <dbReference type="EMBL" id="CAB9527027.1"/>
    </source>
</evidence>
<dbReference type="EMBL" id="CAICTM010001926">
    <property type="protein sequence ID" value="CAB9527027.1"/>
    <property type="molecule type" value="Genomic_DNA"/>
</dbReference>
<evidence type="ECO:0000313" key="2">
    <source>
        <dbReference type="Proteomes" id="UP001153069"/>
    </source>
</evidence>
<dbReference type="Proteomes" id="UP001153069">
    <property type="component" value="Unassembled WGS sequence"/>
</dbReference>
<dbReference type="AlphaFoldDB" id="A0A9N8ETS3"/>
<name>A0A9N8ETS3_9STRA</name>
<sequence length="192" mass="21897">MGVYHCEHCFETLCGETFGCKVCGFAQVDGNAFCDGCDASSPCGRCETFCCRLCESKFHECCGLVICGSGNVENFKSKEEMRKEDGVEHDACIWDHVKKKLDCGHIGCNYNKEYTCRTCSVKKAKKNETAAIQKDRLWVEDLLKKSGPKSRALSAYLQEFLKDPEQKDRVKVKRELEEFQKKANYCKCQAYW</sequence>
<comment type="caution">
    <text evidence="1">The sequence shown here is derived from an EMBL/GenBank/DDBJ whole genome shotgun (WGS) entry which is preliminary data.</text>
</comment>
<reference evidence="1" key="1">
    <citation type="submission" date="2020-06" db="EMBL/GenBank/DDBJ databases">
        <authorList>
            <consortium name="Plant Systems Biology data submission"/>
        </authorList>
    </citation>
    <scope>NUCLEOTIDE SEQUENCE</scope>
    <source>
        <strain evidence="1">D6</strain>
    </source>
</reference>
<keyword evidence="2" id="KW-1185">Reference proteome</keyword>
<organism evidence="1 2">
    <name type="scientific">Seminavis robusta</name>
    <dbReference type="NCBI Taxonomy" id="568900"/>
    <lineage>
        <taxon>Eukaryota</taxon>
        <taxon>Sar</taxon>
        <taxon>Stramenopiles</taxon>
        <taxon>Ochrophyta</taxon>
        <taxon>Bacillariophyta</taxon>
        <taxon>Bacillariophyceae</taxon>
        <taxon>Bacillariophycidae</taxon>
        <taxon>Naviculales</taxon>
        <taxon>Naviculaceae</taxon>
        <taxon>Seminavis</taxon>
    </lineage>
</organism>
<proteinExistence type="predicted"/>